<evidence type="ECO:0000256" key="4">
    <source>
        <dbReference type="ARBA" id="ARBA00034320"/>
    </source>
</evidence>
<dbReference type="RefSeq" id="WP_302078606.1">
    <property type="nucleotide sequence ID" value="NZ_JAUKWQ010000008.1"/>
</dbReference>
<comment type="function">
    <text evidence="5">Zinc chaperone that directly transfers zinc cofactor to target proteins, thereby activating them. Zinc is transferred from the CXCC motif in the GTPase domain to the zinc binding site in target proteins in a process requiring GTP hydrolysis.</text>
</comment>
<dbReference type="Pfam" id="PF02492">
    <property type="entry name" value="cobW"/>
    <property type="match status" value="1"/>
</dbReference>
<feature type="domain" description="CobW C-terminal" evidence="7">
    <location>
        <begin position="259"/>
        <end position="375"/>
    </location>
</feature>
<dbReference type="InterPro" id="IPR051927">
    <property type="entry name" value="Zn_Chap_cDPG_Synth"/>
</dbReference>
<proteinExistence type="inferred from homology"/>
<dbReference type="SMART" id="SM00833">
    <property type="entry name" value="CobW_C"/>
    <property type="match status" value="1"/>
</dbReference>
<dbReference type="Proteomes" id="UP001169006">
    <property type="component" value="Unassembled WGS sequence"/>
</dbReference>
<dbReference type="EMBL" id="JAUKWQ010000008">
    <property type="protein sequence ID" value="MDO1584366.1"/>
    <property type="molecule type" value="Genomic_DNA"/>
</dbReference>
<dbReference type="PANTHER" id="PTHR43603">
    <property type="entry name" value="COBW DOMAIN-CONTAINING PROTEIN DDB_G0274527"/>
    <property type="match status" value="1"/>
</dbReference>
<dbReference type="InterPro" id="IPR036627">
    <property type="entry name" value="CobW-likC_sf"/>
</dbReference>
<evidence type="ECO:0000256" key="5">
    <source>
        <dbReference type="ARBA" id="ARBA00045658"/>
    </source>
</evidence>
<dbReference type="PANTHER" id="PTHR43603:SF1">
    <property type="entry name" value="ZINC-REGULATED GTPASE METALLOPROTEIN ACTIVATOR 1"/>
    <property type="match status" value="1"/>
</dbReference>
<dbReference type="Pfam" id="PF07683">
    <property type="entry name" value="CobW_C"/>
    <property type="match status" value="1"/>
</dbReference>
<evidence type="ECO:0000256" key="1">
    <source>
        <dbReference type="ARBA" id="ARBA00022741"/>
    </source>
</evidence>
<evidence type="ECO:0000256" key="3">
    <source>
        <dbReference type="ARBA" id="ARBA00023186"/>
    </source>
</evidence>
<name>A0ABT8T151_9HYPH</name>
<dbReference type="CDD" id="cd03112">
    <property type="entry name" value="CobW-like"/>
    <property type="match status" value="1"/>
</dbReference>
<comment type="caution">
    <text evidence="8">The sequence shown here is derived from an EMBL/GenBank/DDBJ whole genome shotgun (WGS) entry which is preliminary data.</text>
</comment>
<reference evidence="8" key="2">
    <citation type="submission" date="2023-07" db="EMBL/GenBank/DDBJ databases">
        <authorList>
            <person name="Sun H."/>
        </authorList>
    </citation>
    <scope>NUCLEOTIDE SEQUENCE</scope>
    <source>
        <strain evidence="8">05753</strain>
    </source>
</reference>
<gene>
    <name evidence="8" type="primary">zigA</name>
    <name evidence="8" type="ORF">Q2T52_19945</name>
</gene>
<organism evidence="8 9">
    <name type="scientific">Rhizobium oryzicola</name>
    <dbReference type="NCBI Taxonomy" id="1232668"/>
    <lineage>
        <taxon>Bacteria</taxon>
        <taxon>Pseudomonadati</taxon>
        <taxon>Pseudomonadota</taxon>
        <taxon>Alphaproteobacteria</taxon>
        <taxon>Hyphomicrobiales</taxon>
        <taxon>Rhizobiaceae</taxon>
        <taxon>Rhizobium/Agrobacterium group</taxon>
        <taxon>Rhizobium</taxon>
    </lineage>
</organism>
<protein>
    <submittedName>
        <fullName evidence="8">Zinc metallochaperone GTPase ZigA</fullName>
    </submittedName>
</protein>
<keyword evidence="1" id="KW-0547">Nucleotide-binding</keyword>
<evidence type="ECO:0000313" key="8">
    <source>
        <dbReference type="EMBL" id="MDO1584366.1"/>
    </source>
</evidence>
<reference evidence="8" key="1">
    <citation type="journal article" date="2015" name="Int. J. Syst. Evol. Microbiol.">
        <title>Rhizobium oryzicola sp. nov., potential plant-growth-promoting endophytic bacteria isolated from rice roots.</title>
        <authorList>
            <person name="Zhang X.X."/>
            <person name="Gao J.S."/>
            <person name="Cao Y.H."/>
            <person name="Sheirdil R.A."/>
            <person name="Wang X.C."/>
            <person name="Zhang L."/>
        </authorList>
    </citation>
    <scope>NUCLEOTIDE SEQUENCE</scope>
    <source>
        <strain evidence="8">05753</strain>
    </source>
</reference>
<evidence type="ECO:0000256" key="6">
    <source>
        <dbReference type="ARBA" id="ARBA00049117"/>
    </source>
</evidence>
<dbReference type="InterPro" id="IPR011629">
    <property type="entry name" value="CobW-like_C"/>
</dbReference>
<keyword evidence="2" id="KW-0378">Hydrolase</keyword>
<keyword evidence="9" id="KW-1185">Reference proteome</keyword>
<accession>A0ABT8T151</accession>
<dbReference type="Gene3D" id="3.30.1220.10">
    <property type="entry name" value="CobW-like, C-terminal domain"/>
    <property type="match status" value="1"/>
</dbReference>
<evidence type="ECO:0000259" key="7">
    <source>
        <dbReference type="SMART" id="SM00833"/>
    </source>
</evidence>
<dbReference type="InterPro" id="IPR003495">
    <property type="entry name" value="CobW/HypB/UreG_nucleotide-bd"/>
</dbReference>
<comment type="catalytic activity">
    <reaction evidence="6">
        <text>GTP + H2O = GDP + phosphate + H(+)</text>
        <dbReference type="Rhea" id="RHEA:19669"/>
        <dbReference type="ChEBI" id="CHEBI:15377"/>
        <dbReference type="ChEBI" id="CHEBI:15378"/>
        <dbReference type="ChEBI" id="CHEBI:37565"/>
        <dbReference type="ChEBI" id="CHEBI:43474"/>
        <dbReference type="ChEBI" id="CHEBI:58189"/>
    </reaction>
    <physiologicalReaction direction="left-to-right" evidence="6">
        <dbReference type="Rhea" id="RHEA:19670"/>
    </physiologicalReaction>
</comment>
<dbReference type="Gene3D" id="3.40.50.300">
    <property type="entry name" value="P-loop containing nucleotide triphosphate hydrolases"/>
    <property type="match status" value="1"/>
</dbReference>
<evidence type="ECO:0000256" key="2">
    <source>
        <dbReference type="ARBA" id="ARBA00022801"/>
    </source>
</evidence>
<comment type="similarity">
    <text evidence="4">Belongs to the SIMIBI class G3E GTPase family. ZNG1 subfamily.</text>
</comment>
<dbReference type="InterPro" id="IPR027417">
    <property type="entry name" value="P-loop_NTPase"/>
</dbReference>
<sequence length="402" mass="45420">MDKRLPVTVLSGFLGAGKTTLLNHILSNRDGLRVAVIVNDMSEVNIDAALVRDGDAKLSRTEEQLVEMTNGCICCTLRDDLLNEVRQLAEQQRFDYLLIESTGIAEPLPVAATFEFRDEDGRSLSDVARLDTMVTVVDAANLLKDYGSSDFLADRGETAGDGDNRTLVDLLVEQIEFADVVVINKASTATPEQLEAARLIVSGLNPVARIIEVDFGQVAPRQILGTGLFEFGKAETHPLWFKELHGFKDHVPETEEYGIRSFVYRARRPFDPAKLHDFINRSWPGVIRAKGFFWLATRPYYVGELSQAGAIMRTQKLGLWWAAVPETQWPQDRQFRDGLARYLHPTWGDRRQEIVFIGAEAMDEAWIRNQLDICLLPDSEFKPDRWRNLPDPFASWQRQAAE</sequence>
<dbReference type="NCBIfam" id="NF038288">
    <property type="entry name" value="chaper_GTP_ZigA"/>
    <property type="match status" value="1"/>
</dbReference>
<keyword evidence="3" id="KW-0143">Chaperone</keyword>
<evidence type="ECO:0000313" key="9">
    <source>
        <dbReference type="Proteomes" id="UP001169006"/>
    </source>
</evidence>
<dbReference type="SUPFAM" id="SSF52540">
    <property type="entry name" value="P-loop containing nucleoside triphosphate hydrolases"/>
    <property type="match status" value="1"/>
</dbReference>
<dbReference type="InterPro" id="IPR047920">
    <property type="entry name" value="ZigA-like"/>
</dbReference>